<reference evidence="2 3" key="1">
    <citation type="submission" date="2013-11" db="EMBL/GenBank/DDBJ databases">
        <title>Draft genome of the bovine lungworm Dictyocaulus viviparus.</title>
        <authorList>
            <person name="Mitreva M."/>
        </authorList>
    </citation>
    <scope>NUCLEOTIDE SEQUENCE [LARGE SCALE GENOMIC DNA]</scope>
    <source>
        <strain evidence="2 3">HannoverDv2000</strain>
    </source>
</reference>
<gene>
    <name evidence="2" type="ORF">DICVIV_10341</name>
</gene>
<feature type="transmembrane region" description="Helical" evidence="1">
    <location>
        <begin position="66"/>
        <end position="82"/>
    </location>
</feature>
<evidence type="ECO:0000313" key="3">
    <source>
        <dbReference type="Proteomes" id="UP000053766"/>
    </source>
</evidence>
<reference evidence="3" key="2">
    <citation type="journal article" date="2016" name="Sci. Rep.">
        <title>Dictyocaulus viviparus genome, variome and transcriptome elucidate lungworm biology and support future intervention.</title>
        <authorList>
            <person name="McNulty S.N."/>
            <person name="Strube C."/>
            <person name="Rosa B.A."/>
            <person name="Martin J.C."/>
            <person name="Tyagi R."/>
            <person name="Choi Y.J."/>
            <person name="Wang Q."/>
            <person name="Hallsworth Pepin K."/>
            <person name="Zhang X."/>
            <person name="Ozersky P."/>
            <person name="Wilson R.K."/>
            <person name="Sternberg P.W."/>
            <person name="Gasser R.B."/>
            <person name="Mitreva M."/>
        </authorList>
    </citation>
    <scope>NUCLEOTIDE SEQUENCE [LARGE SCALE GENOMIC DNA]</scope>
    <source>
        <strain evidence="3">HannoverDv2000</strain>
    </source>
</reference>
<dbReference type="EMBL" id="KN716539">
    <property type="protein sequence ID" value="KJH43645.1"/>
    <property type="molecule type" value="Genomic_DNA"/>
</dbReference>
<dbReference type="AlphaFoldDB" id="A0A0D8XG33"/>
<protein>
    <submittedName>
        <fullName evidence="2">Uncharacterized protein</fullName>
    </submittedName>
</protein>
<feature type="transmembrane region" description="Helical" evidence="1">
    <location>
        <begin position="103"/>
        <end position="125"/>
    </location>
</feature>
<keyword evidence="3" id="KW-1185">Reference proteome</keyword>
<dbReference type="Proteomes" id="UP000053766">
    <property type="component" value="Unassembled WGS sequence"/>
</dbReference>
<organism evidence="2 3">
    <name type="scientific">Dictyocaulus viviparus</name>
    <name type="common">Bovine lungworm</name>
    <dbReference type="NCBI Taxonomy" id="29172"/>
    <lineage>
        <taxon>Eukaryota</taxon>
        <taxon>Metazoa</taxon>
        <taxon>Ecdysozoa</taxon>
        <taxon>Nematoda</taxon>
        <taxon>Chromadorea</taxon>
        <taxon>Rhabditida</taxon>
        <taxon>Rhabditina</taxon>
        <taxon>Rhabditomorpha</taxon>
        <taxon>Strongyloidea</taxon>
        <taxon>Metastrongylidae</taxon>
        <taxon>Dictyocaulus</taxon>
    </lineage>
</organism>
<accession>A0A0D8XG33</accession>
<keyword evidence="1" id="KW-0472">Membrane</keyword>
<name>A0A0D8XG33_DICVI</name>
<proteinExistence type="predicted"/>
<keyword evidence="1" id="KW-1133">Transmembrane helix</keyword>
<evidence type="ECO:0000313" key="2">
    <source>
        <dbReference type="EMBL" id="KJH43645.1"/>
    </source>
</evidence>
<keyword evidence="1" id="KW-0812">Transmembrane</keyword>
<sequence>MTDDEVRRFLFTSGALNKSRRRLIVIKQEVVSSSASVALHNNIIFKKEDFHCSKWDTYMVMLSKKLLHVVHMAVLVFVLTYPRTSSKFWSVRTTAALQSSRCLHMLLILTIKKSPISSTIVYIYLFV</sequence>
<evidence type="ECO:0000256" key="1">
    <source>
        <dbReference type="SAM" id="Phobius"/>
    </source>
</evidence>